<dbReference type="Proteomes" id="UP000002063">
    <property type="component" value="Chromosome"/>
</dbReference>
<organism evidence="2 3">
    <name type="scientific">Methanocaldococcus vulcanius (strain ATCC 700851 / DSM 12094 / M7)</name>
    <name type="common">Methanococcus vulcanius</name>
    <dbReference type="NCBI Taxonomy" id="579137"/>
    <lineage>
        <taxon>Archaea</taxon>
        <taxon>Methanobacteriati</taxon>
        <taxon>Methanobacteriota</taxon>
        <taxon>Methanomada group</taxon>
        <taxon>Methanococci</taxon>
        <taxon>Methanococcales</taxon>
        <taxon>Methanocaldococcaceae</taxon>
        <taxon>Methanocaldococcus</taxon>
    </lineage>
</organism>
<dbReference type="PANTHER" id="PTHR14359:SF19">
    <property type="entry name" value="FLAVOPROTEIN"/>
    <property type="match status" value="1"/>
</dbReference>
<dbReference type="GO" id="GO:0015937">
    <property type="term" value="P:coenzyme A biosynthetic process"/>
    <property type="evidence" value="ECO:0007669"/>
    <property type="project" value="TreeGrafter"/>
</dbReference>
<evidence type="ECO:0000313" key="2">
    <source>
        <dbReference type="EMBL" id="ACX72954.1"/>
    </source>
</evidence>
<dbReference type="PANTHER" id="PTHR14359">
    <property type="entry name" value="HOMO-OLIGOMERIC FLAVIN CONTAINING CYS DECARBOXYLASE FAMILY"/>
    <property type="match status" value="1"/>
</dbReference>
<evidence type="ECO:0000259" key="1">
    <source>
        <dbReference type="Pfam" id="PF02441"/>
    </source>
</evidence>
<sequence length="213" mass="24357">MLYITITEITNDKIENTIILCVIFMLKIAWGITGCGDKINEVVEIMKKLKNKHNLDVDVYLSKNAKIVIKWYKLWQVLEDEFYDLRVEVNSNAPFLVGKLQTGKYDLFLVAPATANTTAKIAHGIADTLITNSVAQAMKARVPVYIFPPDNKKGTVETILPGNKKLTLYMRDVDIENVEKIRKMEGIEVLNKPEDIEKVILKHIELKKREIKK</sequence>
<dbReference type="GO" id="GO:0071513">
    <property type="term" value="C:phosphopantothenoylcysteine decarboxylase complex"/>
    <property type="evidence" value="ECO:0007669"/>
    <property type="project" value="TreeGrafter"/>
</dbReference>
<gene>
    <name evidence="2" type="ordered locus">Metvu_1096</name>
</gene>
<dbReference type="GO" id="GO:0010181">
    <property type="term" value="F:FMN binding"/>
    <property type="evidence" value="ECO:0007669"/>
    <property type="project" value="TreeGrafter"/>
</dbReference>
<feature type="domain" description="Flavoprotein" evidence="1">
    <location>
        <begin position="27"/>
        <end position="196"/>
    </location>
</feature>
<dbReference type="InterPro" id="IPR003382">
    <property type="entry name" value="Flavoprotein"/>
</dbReference>
<dbReference type="NCBIfam" id="TIGR02699">
    <property type="entry name" value="archaeo_AfpA"/>
    <property type="match status" value="1"/>
</dbReference>
<accession>C9RHA2</accession>
<dbReference type="eggNOG" id="arCOG01705">
    <property type="taxonomic scope" value="Archaea"/>
</dbReference>
<dbReference type="Pfam" id="PF02441">
    <property type="entry name" value="Flavoprotein"/>
    <property type="match status" value="1"/>
</dbReference>
<dbReference type="EMBL" id="CP001787">
    <property type="protein sequence ID" value="ACX72954.1"/>
    <property type="molecule type" value="Genomic_DNA"/>
</dbReference>
<dbReference type="HOGENOM" id="CLU_098523_0_0_2"/>
<reference evidence="2" key="1">
    <citation type="submission" date="2009-10" db="EMBL/GenBank/DDBJ databases">
        <title>Complete sequence of chromosome of Methanocaldococcus vulcanius M7.</title>
        <authorList>
            <consortium name="US DOE Joint Genome Institute"/>
            <person name="Lucas S."/>
            <person name="Copeland A."/>
            <person name="Lapidus A."/>
            <person name="Glavina del Rio T."/>
            <person name="Dalin E."/>
            <person name="Tice H."/>
            <person name="Bruce D."/>
            <person name="Goodwin L."/>
            <person name="Pitluck S."/>
            <person name="Lcollab F.I."/>
            <person name="Brettin T."/>
            <person name="Detter J.C."/>
            <person name="Han C."/>
            <person name="Tapia R."/>
            <person name="Kuske C.R."/>
            <person name="Schmutz J."/>
            <person name="Larimer F."/>
            <person name="Land M."/>
            <person name="Hauser L."/>
            <person name="Kyrpides N."/>
            <person name="Ovchinikova G."/>
            <person name="Sieprawska-Lupa M."/>
            <person name="Whitman W.B."/>
            <person name="Woyke T."/>
        </authorList>
    </citation>
    <scope>NUCLEOTIDE SEQUENCE [LARGE SCALE GENOMIC DNA]</scope>
    <source>
        <strain evidence="2">M7</strain>
    </source>
</reference>
<protein>
    <submittedName>
        <fullName evidence="2">Archaeoflavoprotein AfpA</fullName>
    </submittedName>
</protein>
<name>C9RHA2_METVM</name>
<dbReference type="AlphaFoldDB" id="C9RHA2"/>
<dbReference type="GO" id="GO:0004633">
    <property type="term" value="F:phosphopantothenoylcysteine decarboxylase activity"/>
    <property type="evidence" value="ECO:0007669"/>
    <property type="project" value="TreeGrafter"/>
</dbReference>
<evidence type="ECO:0000313" key="3">
    <source>
        <dbReference type="Proteomes" id="UP000002063"/>
    </source>
</evidence>
<dbReference type="STRING" id="579137.Metvu_1096"/>
<proteinExistence type="predicted"/>
<dbReference type="InterPro" id="IPR014072">
    <property type="entry name" value="Archaeoflavo_AfpA"/>
</dbReference>
<dbReference type="KEGG" id="mvu:Metvu_1096"/>
<dbReference type="SUPFAM" id="SSF52507">
    <property type="entry name" value="Homo-oligomeric flavin-containing Cys decarboxylases, HFCD"/>
    <property type="match status" value="1"/>
</dbReference>
<dbReference type="InterPro" id="IPR036551">
    <property type="entry name" value="Flavin_trans-like"/>
</dbReference>
<dbReference type="Gene3D" id="3.40.50.1950">
    <property type="entry name" value="Flavin prenyltransferase-like"/>
    <property type="match status" value="1"/>
</dbReference>
<keyword evidence="3" id="KW-1185">Reference proteome</keyword>